<dbReference type="SUPFAM" id="SSF81301">
    <property type="entry name" value="Nucleotidyltransferase"/>
    <property type="match status" value="1"/>
</dbReference>
<evidence type="ECO:0000313" key="2">
    <source>
        <dbReference type="EMBL" id="MBF4162207.1"/>
    </source>
</evidence>
<dbReference type="GO" id="GO:0016779">
    <property type="term" value="F:nucleotidyltransferase activity"/>
    <property type="evidence" value="ECO:0007669"/>
    <property type="project" value="InterPro"/>
</dbReference>
<evidence type="ECO:0000313" key="3">
    <source>
        <dbReference type="Proteomes" id="UP000656804"/>
    </source>
</evidence>
<sequence>MDIPPAVDALATELRRIDWVTHLLVGGSLATGDYRPGVSDLDLVAIIDPPRGADPRPAIRRVHRHLDGGVAAGAALGCAYVARDSVAETTARHPTWTHGRLVERPLSGIARIELARHGFAVLGQPPGAVFGPVSDEDVRHAALEELTGYWTVAARRPWWWLDPSIAELGLTSMARGRHALETGALLTKSAAIDVVDAPAWLRSDLRARRDGQHVRWRCLRAARIAWRDARRTTAAARACAGTRAGRR</sequence>
<gene>
    <name evidence="2" type="ORF">ISG29_10925</name>
</gene>
<reference evidence="2" key="1">
    <citation type="submission" date="2020-11" db="EMBL/GenBank/DDBJ databases">
        <title>Nocardioides sp. CBS4Y-1, whole genome shotgun sequence.</title>
        <authorList>
            <person name="Tuo L."/>
        </authorList>
    </citation>
    <scope>NUCLEOTIDE SEQUENCE</scope>
    <source>
        <strain evidence="2">CBS4Y-1</strain>
    </source>
</reference>
<protein>
    <submittedName>
        <fullName evidence="2">Nucleotidyltransferase domain-containing protein</fullName>
    </submittedName>
</protein>
<dbReference type="Proteomes" id="UP000656804">
    <property type="component" value="Unassembled WGS sequence"/>
</dbReference>
<feature type="domain" description="Polymerase nucleotidyl transferase" evidence="1">
    <location>
        <begin position="10"/>
        <end position="50"/>
    </location>
</feature>
<comment type="caution">
    <text evidence="2">The sequence shown here is derived from an EMBL/GenBank/DDBJ whole genome shotgun (WGS) entry which is preliminary data.</text>
</comment>
<dbReference type="Pfam" id="PF01909">
    <property type="entry name" value="NTP_transf_2"/>
    <property type="match status" value="1"/>
</dbReference>
<dbReference type="InterPro" id="IPR002934">
    <property type="entry name" value="Polymerase_NTP_transf_dom"/>
</dbReference>
<proteinExistence type="predicted"/>
<accession>A0A930UYS6</accession>
<evidence type="ECO:0000259" key="1">
    <source>
        <dbReference type="Pfam" id="PF01909"/>
    </source>
</evidence>
<dbReference type="InterPro" id="IPR043519">
    <property type="entry name" value="NT_sf"/>
</dbReference>
<name>A0A930UYS6_9ACTN</name>
<dbReference type="EMBL" id="JADIVZ010000004">
    <property type="protein sequence ID" value="MBF4162207.1"/>
    <property type="molecule type" value="Genomic_DNA"/>
</dbReference>
<organism evidence="2 3">
    <name type="scientific">Nocardioides acrostichi</name>
    <dbReference type="NCBI Taxonomy" id="2784339"/>
    <lineage>
        <taxon>Bacteria</taxon>
        <taxon>Bacillati</taxon>
        <taxon>Actinomycetota</taxon>
        <taxon>Actinomycetes</taxon>
        <taxon>Propionibacteriales</taxon>
        <taxon>Nocardioidaceae</taxon>
        <taxon>Nocardioides</taxon>
    </lineage>
</organism>
<dbReference type="AlphaFoldDB" id="A0A930UYS6"/>
<keyword evidence="3" id="KW-1185">Reference proteome</keyword>